<gene>
    <name evidence="1" type="ORF">NCTC7914_03368</name>
</gene>
<name>A0A379KPC0_PSEPU</name>
<reference evidence="1 2" key="1">
    <citation type="submission" date="2018-06" db="EMBL/GenBank/DDBJ databases">
        <authorList>
            <consortium name="Pathogen Informatics"/>
            <person name="Doyle S."/>
        </authorList>
    </citation>
    <scope>NUCLEOTIDE SEQUENCE [LARGE SCALE GENOMIC DNA]</scope>
    <source>
        <strain evidence="1 2">NCTC7914</strain>
    </source>
</reference>
<evidence type="ECO:0000313" key="1">
    <source>
        <dbReference type="EMBL" id="SUD69227.1"/>
    </source>
</evidence>
<evidence type="ECO:0008006" key="3">
    <source>
        <dbReference type="Google" id="ProtNLM"/>
    </source>
</evidence>
<accession>A0A379KPC0</accession>
<proteinExistence type="predicted"/>
<sequence>MYLLRFHTAWVDSGQSRPGRRTANSSLAINANVIRKWLPLYQEQPPAFIPPRAQALQLQPQVEVMRINSLA</sequence>
<dbReference type="Proteomes" id="UP000254602">
    <property type="component" value="Unassembled WGS sequence"/>
</dbReference>
<protein>
    <recommendedName>
        <fullName evidence="3">Transposase</fullName>
    </recommendedName>
</protein>
<dbReference type="AlphaFoldDB" id="A0A379KPC0"/>
<evidence type="ECO:0000313" key="2">
    <source>
        <dbReference type="Proteomes" id="UP000254602"/>
    </source>
</evidence>
<organism evidence="1 2">
    <name type="scientific">Pseudomonas putida</name>
    <name type="common">Arthrobacter siderocapsulatus</name>
    <dbReference type="NCBI Taxonomy" id="303"/>
    <lineage>
        <taxon>Bacteria</taxon>
        <taxon>Pseudomonadati</taxon>
        <taxon>Pseudomonadota</taxon>
        <taxon>Gammaproteobacteria</taxon>
        <taxon>Pseudomonadales</taxon>
        <taxon>Pseudomonadaceae</taxon>
        <taxon>Pseudomonas</taxon>
    </lineage>
</organism>
<dbReference type="EMBL" id="UGUY01000001">
    <property type="protein sequence ID" value="SUD69227.1"/>
    <property type="molecule type" value="Genomic_DNA"/>
</dbReference>